<dbReference type="Proteomes" id="UP000577419">
    <property type="component" value="Unassembled WGS sequence"/>
</dbReference>
<dbReference type="GO" id="GO:0032259">
    <property type="term" value="P:methylation"/>
    <property type="evidence" value="ECO:0007669"/>
    <property type="project" value="UniProtKB-KW"/>
</dbReference>
<dbReference type="EC" id="2.1.1.98" evidence="8"/>
<keyword evidence="5 6" id="KW-0949">S-adenosyl-L-methionine</keyword>
<evidence type="ECO:0000313" key="10">
    <source>
        <dbReference type="Proteomes" id="UP000577419"/>
    </source>
</evidence>
<feature type="binding site" evidence="6">
    <location>
        <position position="204"/>
    </location>
    <ligand>
        <name>S-adenosyl-L-methionine</name>
        <dbReference type="ChEBI" id="CHEBI:59789"/>
    </ligand>
</feature>
<comment type="pathway">
    <text evidence="1">Protein modification; peptidyl-diphthamide biosynthesis.</text>
</comment>
<dbReference type="GO" id="GO:0004164">
    <property type="term" value="F:diphthine synthase activity"/>
    <property type="evidence" value="ECO:0007669"/>
    <property type="project" value="UniProtKB-EC"/>
</dbReference>
<dbReference type="EMBL" id="JAGVWF010000078">
    <property type="protein sequence ID" value="MBS3059781.1"/>
    <property type="molecule type" value="Genomic_DNA"/>
</dbReference>
<evidence type="ECO:0000256" key="4">
    <source>
        <dbReference type="ARBA" id="ARBA00022679"/>
    </source>
</evidence>
<dbReference type="InterPro" id="IPR014776">
    <property type="entry name" value="4pyrrole_Mease_sub2"/>
</dbReference>
<evidence type="ECO:0000256" key="3">
    <source>
        <dbReference type="ARBA" id="ARBA00022603"/>
    </source>
</evidence>
<sequence>MLCLVGIGLTPKHLTLEAIDTLKECKRVYIESYTSSYAEGTISELELRLNKKISALKRKEVEEGIRELLIEAKKENIALVVFGNPLTATTHVQIILDAKKAGVKTKVVAGISVTNYLAKTGLDEYRFGRTCTVVAPKENFSPESFYGVIEKNLNAGLHTLCLLEITEEGKLMSIREAIEVLEGIQKKKKNKAIDRALLVALSAAGSSKEEIVAGKAEKLKKHKFNGMPQSLIVCGKLNEKEREAIGELNE</sequence>
<dbReference type="UniPathway" id="UPA00559"/>
<dbReference type="SUPFAM" id="SSF53790">
    <property type="entry name" value="Tetrapyrrole methylase"/>
    <property type="match status" value="1"/>
</dbReference>
<reference evidence="9" key="2">
    <citation type="submission" date="2021-03" db="EMBL/GenBank/DDBJ databases">
        <authorList>
            <person name="Jaffe A."/>
        </authorList>
    </citation>
    <scope>NUCLEOTIDE SEQUENCE</scope>
    <source>
        <strain evidence="9">RIFCSPHIGHO2_01_FULL_GW2011_AR10_43_9</strain>
    </source>
</reference>
<dbReference type="PANTHER" id="PTHR10882">
    <property type="entry name" value="DIPHTHINE SYNTHASE"/>
    <property type="match status" value="1"/>
</dbReference>
<evidence type="ECO:0000256" key="5">
    <source>
        <dbReference type="ARBA" id="ARBA00022691"/>
    </source>
</evidence>
<dbReference type="InterPro" id="IPR004551">
    <property type="entry name" value="Dphthn_synthase"/>
</dbReference>
<dbReference type="Gene3D" id="3.40.1010.10">
    <property type="entry name" value="Cobalt-precorrin-4 Transmethylase, Domain 1"/>
    <property type="match status" value="1"/>
</dbReference>
<dbReference type="AlphaFoldDB" id="A0A7J4ITU9"/>
<dbReference type="PIRSF" id="PIRSF036432">
    <property type="entry name" value="Diphthine_synth"/>
    <property type="match status" value="1"/>
</dbReference>
<organism evidence="8 10">
    <name type="scientific">Candidatus Iainarchaeum sp</name>
    <dbReference type="NCBI Taxonomy" id="3101447"/>
    <lineage>
        <taxon>Archaea</taxon>
        <taxon>Candidatus Iainarchaeota</taxon>
        <taxon>Candidatus Iainarchaeia</taxon>
        <taxon>Candidatus Iainarchaeales</taxon>
        <taxon>Candidatus Iainarchaeaceae</taxon>
        <taxon>Candidatus Iainarchaeum</taxon>
    </lineage>
</organism>
<dbReference type="PANTHER" id="PTHR10882:SF0">
    <property type="entry name" value="DIPHTHINE METHYL ESTER SYNTHASE"/>
    <property type="match status" value="1"/>
</dbReference>
<feature type="domain" description="Tetrapyrrole methylase" evidence="7">
    <location>
        <begin position="1"/>
        <end position="219"/>
    </location>
</feature>
<keyword evidence="3 8" id="KW-0489">Methyltransferase</keyword>
<keyword evidence="4 8" id="KW-0808">Transferase</keyword>
<comment type="caution">
    <text evidence="8">The sequence shown here is derived from an EMBL/GenBank/DDBJ whole genome shotgun (WGS) entry which is preliminary data.</text>
</comment>
<evidence type="ECO:0000313" key="8">
    <source>
        <dbReference type="EMBL" id="HIH07799.1"/>
    </source>
</evidence>
<evidence type="ECO:0000259" key="7">
    <source>
        <dbReference type="Pfam" id="PF00590"/>
    </source>
</evidence>
<dbReference type="InterPro" id="IPR000878">
    <property type="entry name" value="4pyrrol_Mease"/>
</dbReference>
<dbReference type="InterPro" id="IPR035996">
    <property type="entry name" value="4pyrrol_Methylase_sf"/>
</dbReference>
<dbReference type="InterPro" id="IPR014777">
    <property type="entry name" value="4pyrrole_Mease_sub1"/>
</dbReference>
<accession>A0A7J4ITU9</accession>
<feature type="binding site" evidence="6">
    <location>
        <position position="87"/>
    </location>
    <ligand>
        <name>S-adenosyl-L-methionine</name>
        <dbReference type="ChEBI" id="CHEBI:59789"/>
    </ligand>
</feature>
<reference evidence="9" key="3">
    <citation type="submission" date="2021-05" db="EMBL/GenBank/DDBJ databases">
        <title>Protein family content uncovers lineage relationships and bacterial pathway maintenance mechanisms in DPANN archaea.</title>
        <authorList>
            <person name="Castelle C.J."/>
            <person name="Meheust R."/>
            <person name="Jaffe A.L."/>
            <person name="Seitz K."/>
            <person name="Gong X."/>
            <person name="Baker B.J."/>
            <person name="Banfield J.F."/>
        </authorList>
    </citation>
    <scope>NUCLEOTIDE SEQUENCE</scope>
    <source>
        <strain evidence="9">RIFCSPHIGHO2_01_FULL_GW2011_AR10_43_9</strain>
    </source>
</reference>
<evidence type="ECO:0000256" key="1">
    <source>
        <dbReference type="ARBA" id="ARBA00005156"/>
    </source>
</evidence>
<dbReference type="EMBL" id="DUFG01000002">
    <property type="protein sequence ID" value="HIH07799.1"/>
    <property type="molecule type" value="Genomic_DNA"/>
</dbReference>
<evidence type="ECO:0000256" key="2">
    <source>
        <dbReference type="ARBA" id="ARBA00006729"/>
    </source>
</evidence>
<dbReference type="CDD" id="cd11647">
    <property type="entry name" value="DHP5_DphB"/>
    <property type="match status" value="1"/>
</dbReference>
<protein>
    <submittedName>
        <fullName evidence="8">Diphthine synthase</fullName>
        <ecNumber evidence="8">2.1.1.98</ecNumber>
    </submittedName>
</protein>
<proteinExistence type="inferred from homology"/>
<name>A0A7J4ITU9_9ARCH</name>
<dbReference type="NCBIfam" id="TIGR00522">
    <property type="entry name" value="dph5"/>
    <property type="match status" value="1"/>
</dbReference>
<dbReference type="GO" id="GO:0017183">
    <property type="term" value="P:protein histidyl modification to diphthamide"/>
    <property type="evidence" value="ECO:0007669"/>
    <property type="project" value="UniProtKB-UniPathway"/>
</dbReference>
<feature type="binding site" evidence="6">
    <location>
        <position position="229"/>
    </location>
    <ligand>
        <name>S-adenosyl-L-methionine</name>
        <dbReference type="ChEBI" id="CHEBI:59789"/>
    </ligand>
</feature>
<evidence type="ECO:0000313" key="9">
    <source>
        <dbReference type="EMBL" id="MBS3059781.1"/>
    </source>
</evidence>
<feature type="binding site" evidence="6">
    <location>
        <position position="9"/>
    </location>
    <ligand>
        <name>S-adenosyl-L-methionine</name>
        <dbReference type="ChEBI" id="CHEBI:59789"/>
    </ligand>
</feature>
<feature type="binding site" evidence="6">
    <location>
        <position position="163"/>
    </location>
    <ligand>
        <name>S-adenosyl-L-methionine</name>
        <dbReference type="ChEBI" id="CHEBI:59789"/>
    </ligand>
</feature>
<dbReference type="Pfam" id="PF00590">
    <property type="entry name" value="TP_methylase"/>
    <property type="match status" value="1"/>
</dbReference>
<comment type="similarity">
    <text evidence="2">Belongs to the diphthine synthase family.</text>
</comment>
<reference evidence="8" key="1">
    <citation type="journal article" date="2020" name="bioRxiv">
        <title>A rank-normalized archaeal taxonomy based on genome phylogeny resolves widespread incomplete and uneven classifications.</title>
        <authorList>
            <person name="Rinke C."/>
            <person name="Chuvochina M."/>
            <person name="Mussig A.J."/>
            <person name="Chaumeil P.-A."/>
            <person name="Waite D.W."/>
            <person name="Whitman W.B."/>
            <person name="Parks D.H."/>
            <person name="Hugenholtz P."/>
        </authorList>
    </citation>
    <scope>NUCLEOTIDE SEQUENCE</scope>
    <source>
        <strain evidence="8">UBA10011</strain>
    </source>
</reference>
<dbReference type="Gene3D" id="3.30.950.10">
    <property type="entry name" value="Methyltransferase, Cobalt-precorrin-4 Transmethylase, Domain 2"/>
    <property type="match status" value="1"/>
</dbReference>
<dbReference type="Proteomes" id="UP000683213">
    <property type="component" value="Unassembled WGS sequence"/>
</dbReference>
<gene>
    <name evidence="8" type="primary">dph5</name>
    <name evidence="8" type="ORF">HA237_00345</name>
    <name evidence="9" type="ORF">J4224_05160</name>
</gene>
<evidence type="ECO:0000256" key="6">
    <source>
        <dbReference type="PIRSR" id="PIRSR036432-1"/>
    </source>
</evidence>
<feature type="binding site" evidence="6">
    <location>
        <begin position="112"/>
        <end position="113"/>
    </location>
    <ligand>
        <name>S-adenosyl-L-methionine</name>
        <dbReference type="ChEBI" id="CHEBI:59789"/>
    </ligand>
</feature>